<name>A0ABW5VG05_9FLAO</name>
<keyword evidence="1" id="KW-0472">Membrane</keyword>
<feature type="transmembrane region" description="Helical" evidence="1">
    <location>
        <begin position="12"/>
        <end position="31"/>
    </location>
</feature>
<evidence type="ECO:0000313" key="2">
    <source>
        <dbReference type="EMBL" id="MFD2789892.1"/>
    </source>
</evidence>
<dbReference type="InterPro" id="IPR017581">
    <property type="entry name" value="AtpR-like"/>
</dbReference>
<sequence length="107" mass="11953">MMEISEVLNLLPALLAGIILGVLFFGGLWYTVRIGLHSKRTTLIFIGSLIIRMAVVVIGFYYVGADSWQKMLACLGGFLIARILITRITKYDKQSKPTFIKEASNEN</sequence>
<dbReference type="Pfam" id="PF12966">
    <property type="entry name" value="AtpR"/>
    <property type="match status" value="1"/>
</dbReference>
<feature type="transmembrane region" description="Helical" evidence="1">
    <location>
        <begin position="43"/>
        <end position="62"/>
    </location>
</feature>
<dbReference type="RefSeq" id="WP_251807685.1">
    <property type="nucleotide sequence ID" value="NZ_CP166679.1"/>
</dbReference>
<reference evidence="3" key="1">
    <citation type="journal article" date="2019" name="Int. J. Syst. Evol. Microbiol.">
        <title>The Global Catalogue of Microorganisms (GCM) 10K type strain sequencing project: providing services to taxonomists for standard genome sequencing and annotation.</title>
        <authorList>
            <consortium name="The Broad Institute Genomics Platform"/>
            <consortium name="The Broad Institute Genome Sequencing Center for Infectious Disease"/>
            <person name="Wu L."/>
            <person name="Ma J."/>
        </authorList>
    </citation>
    <scope>NUCLEOTIDE SEQUENCE [LARGE SCALE GENOMIC DNA]</scope>
    <source>
        <strain evidence="3">KCTC 52924</strain>
    </source>
</reference>
<feature type="transmembrane region" description="Helical" evidence="1">
    <location>
        <begin position="68"/>
        <end position="85"/>
    </location>
</feature>
<keyword evidence="3" id="KW-1185">Reference proteome</keyword>
<proteinExistence type="predicted"/>
<protein>
    <submittedName>
        <fullName evidence="2">ATP synthase subunit I</fullName>
    </submittedName>
</protein>
<evidence type="ECO:0000256" key="1">
    <source>
        <dbReference type="SAM" id="Phobius"/>
    </source>
</evidence>
<comment type="caution">
    <text evidence="2">The sequence shown here is derived from an EMBL/GenBank/DDBJ whole genome shotgun (WGS) entry which is preliminary data.</text>
</comment>
<keyword evidence="1" id="KW-1133">Transmembrane helix</keyword>
<organism evidence="2 3">
    <name type="scientific">Arenibacter antarcticus</name>
    <dbReference type="NCBI Taxonomy" id="2040469"/>
    <lineage>
        <taxon>Bacteria</taxon>
        <taxon>Pseudomonadati</taxon>
        <taxon>Bacteroidota</taxon>
        <taxon>Flavobacteriia</taxon>
        <taxon>Flavobacteriales</taxon>
        <taxon>Flavobacteriaceae</taxon>
        <taxon>Arenibacter</taxon>
    </lineage>
</organism>
<evidence type="ECO:0000313" key="3">
    <source>
        <dbReference type="Proteomes" id="UP001597532"/>
    </source>
</evidence>
<dbReference type="Proteomes" id="UP001597532">
    <property type="component" value="Unassembled WGS sequence"/>
</dbReference>
<accession>A0ABW5VG05</accession>
<dbReference type="NCBIfam" id="TIGR03165">
    <property type="entry name" value="F1F0_chp_2"/>
    <property type="match status" value="1"/>
</dbReference>
<dbReference type="EMBL" id="JBHUOK010000029">
    <property type="protein sequence ID" value="MFD2789892.1"/>
    <property type="molecule type" value="Genomic_DNA"/>
</dbReference>
<gene>
    <name evidence="2" type="ORF">ACFS1K_08970</name>
</gene>
<keyword evidence="1" id="KW-0812">Transmembrane</keyword>